<dbReference type="Pfam" id="PF01814">
    <property type="entry name" value="Hemerythrin"/>
    <property type="match status" value="1"/>
</dbReference>
<comment type="caution">
    <text evidence="2">The sequence shown here is derived from an EMBL/GenBank/DDBJ whole genome shotgun (WGS) entry which is preliminary data.</text>
</comment>
<dbReference type="AlphaFoldDB" id="A0A9P6RJE4"/>
<reference evidence="2" key="1">
    <citation type="journal article" date="2020" name="Fungal Divers.">
        <title>Resolving the Mortierellaceae phylogeny through synthesis of multi-gene phylogenetics and phylogenomics.</title>
        <authorList>
            <person name="Vandepol N."/>
            <person name="Liber J."/>
            <person name="Desiro A."/>
            <person name="Na H."/>
            <person name="Kennedy M."/>
            <person name="Barry K."/>
            <person name="Grigoriev I.V."/>
            <person name="Miller A.N."/>
            <person name="O'Donnell K."/>
            <person name="Stajich J.E."/>
            <person name="Bonito G."/>
        </authorList>
    </citation>
    <scope>NUCLEOTIDE SEQUENCE</scope>
    <source>
        <strain evidence="2">REB-010B</strain>
    </source>
</reference>
<organism evidence="2 3">
    <name type="scientific">Dissophora globulifera</name>
    <dbReference type="NCBI Taxonomy" id="979702"/>
    <lineage>
        <taxon>Eukaryota</taxon>
        <taxon>Fungi</taxon>
        <taxon>Fungi incertae sedis</taxon>
        <taxon>Mucoromycota</taxon>
        <taxon>Mortierellomycotina</taxon>
        <taxon>Mortierellomycetes</taxon>
        <taxon>Mortierellales</taxon>
        <taxon>Mortierellaceae</taxon>
        <taxon>Dissophora</taxon>
    </lineage>
</organism>
<dbReference type="InterPro" id="IPR012312">
    <property type="entry name" value="Hemerythrin-like"/>
</dbReference>
<feature type="domain" description="Hemerythrin-like" evidence="1">
    <location>
        <begin position="5"/>
        <end position="117"/>
    </location>
</feature>
<name>A0A9P6RJE4_9FUNG</name>
<gene>
    <name evidence="2" type="ORF">BGZ99_005287</name>
</gene>
<evidence type="ECO:0000313" key="2">
    <source>
        <dbReference type="EMBL" id="KAG0319104.1"/>
    </source>
</evidence>
<protein>
    <recommendedName>
        <fullName evidence="1">Hemerythrin-like domain-containing protein</fullName>
    </recommendedName>
</protein>
<sequence length="188" mass="21633">MIRVSEAIKRDHREVEDAYYNIVDENASKDERIRWQNQFVWELARHSVAEELIVYPAMEKHLPDGKKLADQDRLEHQKVKEQLAKFQKMKPSDAGFLSTINALWADLSDHIKHEEQEDLVALEAALTEADSQELLDSFNRTKFFAPTRSHPSAPDKPPFETVAGLLAAPIDHLRDLFSKFPKGEQMKA</sequence>
<dbReference type="EMBL" id="JAAAIP010000338">
    <property type="protein sequence ID" value="KAG0319104.1"/>
    <property type="molecule type" value="Genomic_DNA"/>
</dbReference>
<dbReference type="PANTHER" id="PTHR35585">
    <property type="entry name" value="HHE DOMAIN PROTEIN (AFU_ORTHOLOGUE AFUA_4G00730)"/>
    <property type="match status" value="1"/>
</dbReference>
<evidence type="ECO:0000259" key="1">
    <source>
        <dbReference type="Pfam" id="PF01814"/>
    </source>
</evidence>
<evidence type="ECO:0000313" key="3">
    <source>
        <dbReference type="Proteomes" id="UP000738325"/>
    </source>
</evidence>
<dbReference type="Gene3D" id="1.20.120.520">
    <property type="entry name" value="nmb1532 protein domain like"/>
    <property type="match status" value="1"/>
</dbReference>
<accession>A0A9P6RJE4</accession>
<keyword evidence="3" id="KW-1185">Reference proteome</keyword>
<dbReference type="PANTHER" id="PTHR35585:SF1">
    <property type="entry name" value="HHE DOMAIN PROTEIN (AFU_ORTHOLOGUE AFUA_4G00730)"/>
    <property type="match status" value="1"/>
</dbReference>
<dbReference type="Proteomes" id="UP000738325">
    <property type="component" value="Unassembled WGS sequence"/>
</dbReference>
<proteinExistence type="predicted"/>
<dbReference type="OrthoDB" id="9983919at2759"/>